<dbReference type="Gene3D" id="3.40.190.10">
    <property type="entry name" value="Periplasmic binding protein-like II"/>
    <property type="match status" value="1"/>
</dbReference>
<dbReference type="Proteomes" id="UP000190827">
    <property type="component" value="Unassembled WGS sequence"/>
</dbReference>
<dbReference type="InterPro" id="IPR006059">
    <property type="entry name" value="SBP"/>
</dbReference>
<dbReference type="RefSeq" id="WP_079704681.1">
    <property type="nucleotide sequence ID" value="NZ_FUZO01000001.1"/>
</dbReference>
<evidence type="ECO:0000313" key="2">
    <source>
        <dbReference type="Proteomes" id="UP000190827"/>
    </source>
</evidence>
<dbReference type="InterPro" id="IPR006311">
    <property type="entry name" value="TAT_signal"/>
</dbReference>
<proteinExistence type="predicted"/>
<accession>A0ABY1LHA2</accession>
<dbReference type="Pfam" id="PF13416">
    <property type="entry name" value="SBP_bac_8"/>
    <property type="match status" value="1"/>
</dbReference>
<name>A0ABY1LHA2_9MICO</name>
<organism evidence="1 2">
    <name type="scientific">Plantibacter cousiniae</name>
    <name type="common">nom. nud.</name>
    <dbReference type="NCBI Taxonomy" id="199709"/>
    <lineage>
        <taxon>Bacteria</taxon>
        <taxon>Bacillati</taxon>
        <taxon>Actinomycetota</taxon>
        <taxon>Actinomycetes</taxon>
        <taxon>Micrococcales</taxon>
        <taxon>Microbacteriaceae</taxon>
        <taxon>Plantibacter</taxon>
    </lineage>
</organism>
<evidence type="ECO:0000313" key="1">
    <source>
        <dbReference type="EMBL" id="SKC40587.1"/>
    </source>
</evidence>
<comment type="caution">
    <text evidence="1">The sequence shown here is derived from an EMBL/GenBank/DDBJ whole genome shotgun (WGS) entry which is preliminary data.</text>
</comment>
<keyword evidence="2" id="KW-1185">Reference proteome</keyword>
<protein>
    <submittedName>
        <fullName evidence="1">Carbohydrate ABC transporter substrate-binding protein, CUT1 family</fullName>
    </submittedName>
</protein>
<reference evidence="1 2" key="1">
    <citation type="submission" date="2017-02" db="EMBL/GenBank/DDBJ databases">
        <authorList>
            <person name="Varghese N."/>
            <person name="Submissions S."/>
        </authorList>
    </citation>
    <scope>NUCLEOTIDE SEQUENCE [LARGE SCALE GENOMIC DNA]</scope>
    <source>
        <strain evidence="1 2">VKM Ac-1787</strain>
    </source>
</reference>
<dbReference type="SUPFAM" id="SSF53850">
    <property type="entry name" value="Periplasmic binding protein-like II"/>
    <property type="match status" value="1"/>
</dbReference>
<sequence>MNDTTPGLSRRTFLTAAGVGLAVLGLGSALAGCTPGGATSGAAGSGALVPLPTYVPITKGPTPDLAGSATVQPVYLSAPKEAELFTSVSGKAAVSGTVSGFVISYSPPAPASNSYLQAAEQELGCKLDLQVVPADSFAPKFATVMAGGSVPDLVEFLAFQLPPSYPQLLKAQFADLSDHLSGDKVKAYPNLANLPTPSWEGCRINGRIYGVPVNRPPFGNMLISRPDVIKDLTGAEPAPKTKDEFTELCKAVTDAKRNRYAISGQSNGDSVDWAYDFMGAMFGVPNGWELQGSKLVHKWESDRWLETLSYIKELKDAGYYHPDTPSISGSQAKTYMANGTVLMHQDGISAIIDPSAPEGVVYDAILPFAADGGDGIVYQGSSMFSFTAIKQADDARVKELLTLLNHLAAPYGSTEGFFLQYGRAGEHHTREADGRVVLTEAGSAQIGPTSLNRLAAAPQILASAVPMEERLRRSHAWQEQASPMLQKSPITGLYSETAGKTSSSTNALSSTMNEYVLGRTGFDAVKSGIASWKKSTNDKVRAEYQEQLEKLS</sequence>
<dbReference type="PROSITE" id="PS51318">
    <property type="entry name" value="TAT"/>
    <property type="match status" value="1"/>
</dbReference>
<gene>
    <name evidence="1" type="ORF">SAMN06295973_0630</name>
</gene>
<dbReference type="EMBL" id="FUZO01000001">
    <property type="protein sequence ID" value="SKC40587.1"/>
    <property type="molecule type" value="Genomic_DNA"/>
</dbReference>